<evidence type="ECO:0000256" key="2">
    <source>
        <dbReference type="ARBA" id="ARBA00022448"/>
    </source>
</evidence>
<dbReference type="InterPro" id="IPR036388">
    <property type="entry name" value="WH-like_DNA-bd_sf"/>
</dbReference>
<dbReference type="Pfam" id="PF04695">
    <property type="entry name" value="Pex14_N"/>
    <property type="match status" value="1"/>
</dbReference>
<keyword evidence="13" id="KW-1133">Transmembrane helix</keyword>
<gene>
    <name evidence="15" type="primary">PEX14_1</name>
    <name evidence="15" type="ORF">EC973_000915</name>
</gene>
<evidence type="ECO:0000256" key="5">
    <source>
        <dbReference type="ARBA" id="ARBA00023136"/>
    </source>
</evidence>
<comment type="similarity">
    <text evidence="1 10">Belongs to the peroxin-14 family.</text>
</comment>
<keyword evidence="5 10" id="KW-0472">Membrane</keyword>
<keyword evidence="4" id="KW-0811">Translocation</keyword>
<feature type="region of interest" description="Disordered" evidence="12">
    <location>
        <begin position="107"/>
        <end position="127"/>
    </location>
</feature>
<dbReference type="PANTHER" id="PTHR23058:SF0">
    <property type="entry name" value="PEROXISOMAL MEMBRANE PROTEIN PEX14"/>
    <property type="match status" value="1"/>
</dbReference>
<evidence type="ECO:0000256" key="6">
    <source>
        <dbReference type="ARBA" id="ARBA00023140"/>
    </source>
</evidence>
<keyword evidence="11" id="KW-0175">Coiled coil</keyword>
<name>A0A8H7EMS2_9FUNG</name>
<dbReference type="InterPro" id="IPR006785">
    <property type="entry name" value="Pex14_N"/>
</dbReference>
<feature type="compositionally biased region" description="Low complexity" evidence="12">
    <location>
        <begin position="111"/>
        <end position="125"/>
    </location>
</feature>
<evidence type="ECO:0000256" key="1">
    <source>
        <dbReference type="ARBA" id="ARBA00005443"/>
    </source>
</evidence>
<comment type="subcellular location">
    <subcellularLocation>
        <location evidence="9 10">Peroxisome membrane</location>
    </subcellularLocation>
</comment>
<evidence type="ECO:0000256" key="11">
    <source>
        <dbReference type="SAM" id="Coils"/>
    </source>
</evidence>
<evidence type="ECO:0000256" key="8">
    <source>
        <dbReference type="ARBA" id="ARBA00029691"/>
    </source>
</evidence>
<dbReference type="Gene3D" id="1.10.10.10">
    <property type="entry name" value="Winged helix-like DNA-binding domain superfamily/Winged helix DNA-binding domain"/>
    <property type="match status" value="1"/>
</dbReference>
<organism evidence="15 16">
    <name type="scientific">Apophysomyces ossiformis</name>
    <dbReference type="NCBI Taxonomy" id="679940"/>
    <lineage>
        <taxon>Eukaryota</taxon>
        <taxon>Fungi</taxon>
        <taxon>Fungi incertae sedis</taxon>
        <taxon>Mucoromycota</taxon>
        <taxon>Mucoromycotina</taxon>
        <taxon>Mucoromycetes</taxon>
        <taxon>Mucorales</taxon>
        <taxon>Mucorineae</taxon>
        <taxon>Mucoraceae</taxon>
        <taxon>Apophysomyces</taxon>
    </lineage>
</organism>
<comment type="function">
    <text evidence="10">Component of the PEX13-PEX14 docking complex, a translocon channel that specifically mediates the import of peroxisomal cargo proteins bound to PEX5 receptor. The PEX13-PEX14 docking complex forms a large import pore which can be opened to a diameter of about 9 nm. Mechanistically, PEX5 receptor along with cargo proteins associates with the PEX14 subunit of the PEX13-PEX14 docking complex in the cytosol, leading to the insertion of the receptor into the organelle membrane with the concomitant translocation of the cargo into the peroxisome matrix.</text>
</comment>
<dbReference type="Proteomes" id="UP000605846">
    <property type="component" value="Unassembled WGS sequence"/>
</dbReference>
<evidence type="ECO:0000256" key="12">
    <source>
        <dbReference type="SAM" id="MobiDB-lite"/>
    </source>
</evidence>
<keyword evidence="13" id="KW-0812">Transmembrane</keyword>
<evidence type="ECO:0000313" key="16">
    <source>
        <dbReference type="Proteomes" id="UP000605846"/>
    </source>
</evidence>
<feature type="transmembrane region" description="Helical" evidence="13">
    <location>
        <begin position="164"/>
        <end position="186"/>
    </location>
</feature>
<evidence type="ECO:0000256" key="13">
    <source>
        <dbReference type="SAM" id="Phobius"/>
    </source>
</evidence>
<reference evidence="15" key="1">
    <citation type="submission" date="2020-01" db="EMBL/GenBank/DDBJ databases">
        <title>Genome Sequencing of Three Apophysomyces-Like Fungal Strains Confirms a Novel Fungal Genus in the Mucoromycota with divergent Burkholderia-like Endosymbiotic Bacteria.</title>
        <authorList>
            <person name="Stajich J.E."/>
            <person name="Macias A.M."/>
            <person name="Carter-House D."/>
            <person name="Lovett B."/>
            <person name="Kasson L.R."/>
            <person name="Berry K."/>
            <person name="Grigoriev I."/>
            <person name="Chang Y."/>
            <person name="Spatafora J."/>
            <person name="Kasson M.T."/>
        </authorList>
    </citation>
    <scope>NUCLEOTIDE SEQUENCE</scope>
    <source>
        <strain evidence="15">NRRL A-21654</strain>
    </source>
</reference>
<protein>
    <recommendedName>
        <fullName evidence="7 10">Peroxisomal membrane protein PEX14</fullName>
    </recommendedName>
    <alternativeName>
        <fullName evidence="8 10">Peroxin-14</fullName>
    </alternativeName>
</protein>
<dbReference type="PANTHER" id="PTHR23058">
    <property type="entry name" value="PEROXISOMAL MEMBRANE PROTEIN PEX14"/>
    <property type="match status" value="1"/>
</dbReference>
<proteinExistence type="inferred from homology"/>
<dbReference type="GO" id="GO:1990429">
    <property type="term" value="C:peroxisomal importomer complex"/>
    <property type="evidence" value="ECO:0007669"/>
    <property type="project" value="TreeGrafter"/>
</dbReference>
<comment type="caution">
    <text evidence="15">The sequence shown here is derived from an EMBL/GenBank/DDBJ whole genome shotgun (WGS) entry which is preliminary data.</text>
</comment>
<evidence type="ECO:0000256" key="7">
    <source>
        <dbReference type="ARBA" id="ARBA00029502"/>
    </source>
</evidence>
<evidence type="ECO:0000256" key="9">
    <source>
        <dbReference type="ARBA" id="ARBA00046271"/>
    </source>
</evidence>
<feature type="region of interest" description="Disordered" evidence="12">
    <location>
        <begin position="1"/>
        <end position="57"/>
    </location>
</feature>
<sequence length="319" mass="34864">MTDNNDSSSPSNDITNAVPSQPPKIPETEQKSEPTTTSSATTTTSTPTPPTSLPAAEDPLREDLLKPAVSFLSSPNVRSADTAKKIAFLKNKGLNKREIDEAFRRVGQSSTVAETPTQTTTQATYVPPPSAAPLIPARPVVHASTAPQIIYYPVIPPSMSVERVLATAMIVGLGAVGVTAGLIGIIRHFMNPIFTRVALFRRKRYNERREVADKVKEKFEEEDDSLKSLSQEHKKLVDSLERMVAQARAVGDRKNTPYRDFQTAMADLRHTVSEPAVYSTFTSFNRSPSDSGSPTVQAFKSEIRSLKGALLNRRNFPVA</sequence>
<feature type="compositionally biased region" description="Low complexity" evidence="12">
    <location>
        <begin position="1"/>
        <end position="13"/>
    </location>
</feature>
<keyword evidence="2 10" id="KW-0813">Transport</keyword>
<keyword evidence="6 10" id="KW-0576">Peroxisome</keyword>
<dbReference type="AlphaFoldDB" id="A0A8H7EMS2"/>
<keyword evidence="16" id="KW-1185">Reference proteome</keyword>
<evidence type="ECO:0000313" key="15">
    <source>
        <dbReference type="EMBL" id="KAF7724538.1"/>
    </source>
</evidence>
<feature type="domain" description="Peroxisome membrane anchor protein Pex14p N-terminal" evidence="14">
    <location>
        <begin position="61"/>
        <end position="105"/>
    </location>
</feature>
<keyword evidence="3 10" id="KW-0653">Protein transport</keyword>
<evidence type="ECO:0000259" key="14">
    <source>
        <dbReference type="Pfam" id="PF04695"/>
    </source>
</evidence>
<feature type="compositionally biased region" description="Low complexity" evidence="12">
    <location>
        <begin position="34"/>
        <end position="46"/>
    </location>
</feature>
<dbReference type="OrthoDB" id="441517at2759"/>
<dbReference type="InterPro" id="IPR025655">
    <property type="entry name" value="PEX14"/>
</dbReference>
<evidence type="ECO:0000256" key="10">
    <source>
        <dbReference type="RuleBase" id="RU367032"/>
    </source>
</evidence>
<accession>A0A8H7EMS2</accession>
<dbReference type="GO" id="GO:0005102">
    <property type="term" value="F:signaling receptor binding"/>
    <property type="evidence" value="ECO:0007669"/>
    <property type="project" value="TreeGrafter"/>
</dbReference>
<feature type="coiled-coil region" evidence="11">
    <location>
        <begin position="202"/>
        <end position="246"/>
    </location>
</feature>
<dbReference type="EMBL" id="JABAYA010000117">
    <property type="protein sequence ID" value="KAF7724538.1"/>
    <property type="molecule type" value="Genomic_DNA"/>
</dbReference>
<evidence type="ECO:0000256" key="3">
    <source>
        <dbReference type="ARBA" id="ARBA00022927"/>
    </source>
</evidence>
<dbReference type="GO" id="GO:0016560">
    <property type="term" value="P:protein import into peroxisome matrix, docking"/>
    <property type="evidence" value="ECO:0007669"/>
    <property type="project" value="UniProtKB-UniRule"/>
</dbReference>
<evidence type="ECO:0000256" key="4">
    <source>
        <dbReference type="ARBA" id="ARBA00023010"/>
    </source>
</evidence>
<dbReference type="GO" id="GO:0005778">
    <property type="term" value="C:peroxisomal membrane"/>
    <property type="evidence" value="ECO:0007669"/>
    <property type="project" value="UniProtKB-SubCell"/>
</dbReference>